<dbReference type="EMBL" id="HBNS01036698">
    <property type="protein sequence ID" value="CAE4633384.1"/>
    <property type="molecule type" value="Transcribed_RNA"/>
</dbReference>
<feature type="compositionally biased region" description="Basic and acidic residues" evidence="1">
    <location>
        <begin position="47"/>
        <end position="57"/>
    </location>
</feature>
<evidence type="ECO:0000256" key="1">
    <source>
        <dbReference type="SAM" id="MobiDB-lite"/>
    </source>
</evidence>
<dbReference type="Gene3D" id="1.10.555.10">
    <property type="entry name" value="Rho GTPase activation protein"/>
    <property type="match status" value="1"/>
</dbReference>
<dbReference type="SMART" id="SM00324">
    <property type="entry name" value="RhoGAP"/>
    <property type="match status" value="1"/>
</dbReference>
<feature type="region of interest" description="Disordered" evidence="1">
    <location>
        <begin position="341"/>
        <end position="362"/>
    </location>
</feature>
<dbReference type="InterPro" id="IPR008936">
    <property type="entry name" value="Rho_GTPase_activation_prot"/>
</dbReference>
<dbReference type="Pfam" id="PF00620">
    <property type="entry name" value="RhoGAP"/>
    <property type="match status" value="1"/>
</dbReference>
<gene>
    <name evidence="3" type="ORF">DBRI00130_LOCUS28668</name>
</gene>
<evidence type="ECO:0000259" key="2">
    <source>
        <dbReference type="PROSITE" id="PS50238"/>
    </source>
</evidence>
<organism evidence="3">
    <name type="scientific">Ditylum brightwellii</name>
    <dbReference type="NCBI Taxonomy" id="49249"/>
    <lineage>
        <taxon>Eukaryota</taxon>
        <taxon>Sar</taxon>
        <taxon>Stramenopiles</taxon>
        <taxon>Ochrophyta</taxon>
        <taxon>Bacillariophyta</taxon>
        <taxon>Mediophyceae</taxon>
        <taxon>Lithodesmiophycidae</taxon>
        <taxon>Lithodesmiales</taxon>
        <taxon>Lithodesmiaceae</taxon>
        <taxon>Ditylum</taxon>
    </lineage>
</organism>
<feature type="region of interest" description="Disordered" evidence="1">
    <location>
        <begin position="40"/>
        <end position="103"/>
    </location>
</feature>
<evidence type="ECO:0000313" key="3">
    <source>
        <dbReference type="EMBL" id="CAE4633384.1"/>
    </source>
</evidence>
<reference evidence="3" key="1">
    <citation type="submission" date="2021-01" db="EMBL/GenBank/DDBJ databases">
        <authorList>
            <person name="Corre E."/>
            <person name="Pelletier E."/>
            <person name="Niang G."/>
            <person name="Scheremetjew M."/>
            <person name="Finn R."/>
            <person name="Kale V."/>
            <person name="Holt S."/>
            <person name="Cochrane G."/>
            <person name="Meng A."/>
            <person name="Brown T."/>
            <person name="Cohen L."/>
        </authorList>
    </citation>
    <scope>NUCLEOTIDE SEQUENCE</scope>
    <source>
        <strain evidence="3">GSO104</strain>
    </source>
</reference>
<protein>
    <recommendedName>
        <fullName evidence="2">Rho-GAP domain-containing protein</fullName>
    </recommendedName>
</protein>
<sequence length="447" mass="50445">MLGLSSLKKVRNESNTFDAKLSSFHPISWNEHEKIRWYRKQRKASKMKKDSASDKTSRKNSTRRSIFRNLFRSSKSNSSKLSSSSFEMKPETEPKPMKQISTHFTPPKRHLNIMQIVLISIAHIEQNGGLLSSGLYKDTLSVDEVQECTALMMQSKSLSTVDFTQYSDMRIIAAALKVVLISCQLVPCEFIPSIMEITDGSEIEEIVASSKWDALKSTTFLALLRHLANVARFEASNGMSSLELGNIFGGILLREQTTDPKICEYDVSSIKSKGRRISLIIRYLAEEGNQFHDNGIADKMVCTSNCSISKPALNNEVYKNKNIDKSSQWKQNVYKQSEIEARKNSHDIDSSKGKGISHESEYEPNRKIPTKVHEMKSRPGLSQTVPDNAPIYGRVEPLYLTHDAIVEKAKLRIMRAELVLERPVGPVGRSCLVGDQWTSRNCYCINA</sequence>
<feature type="compositionally biased region" description="Low complexity" evidence="1">
    <location>
        <begin position="67"/>
        <end position="85"/>
    </location>
</feature>
<dbReference type="InterPro" id="IPR000198">
    <property type="entry name" value="RhoGAP_dom"/>
</dbReference>
<name>A0A7S4VV82_9STRA</name>
<dbReference type="GO" id="GO:0007165">
    <property type="term" value="P:signal transduction"/>
    <property type="evidence" value="ECO:0007669"/>
    <property type="project" value="InterPro"/>
</dbReference>
<dbReference type="SUPFAM" id="SSF48350">
    <property type="entry name" value="GTPase activation domain, GAP"/>
    <property type="match status" value="1"/>
</dbReference>
<dbReference type="AlphaFoldDB" id="A0A7S4VV82"/>
<accession>A0A7S4VV82</accession>
<dbReference type="PROSITE" id="PS50238">
    <property type="entry name" value="RHOGAP"/>
    <property type="match status" value="1"/>
</dbReference>
<proteinExistence type="predicted"/>
<feature type="domain" description="Rho-GAP" evidence="2">
    <location>
        <begin position="98"/>
        <end position="292"/>
    </location>
</feature>